<dbReference type="InterPro" id="IPR005607">
    <property type="entry name" value="BSD_dom"/>
</dbReference>
<dbReference type="EMBL" id="JAGFBR010000011">
    <property type="protein sequence ID" value="KAH0458717.1"/>
    <property type="molecule type" value="Genomic_DNA"/>
</dbReference>
<feature type="compositionally biased region" description="Basic and acidic residues" evidence="1">
    <location>
        <begin position="230"/>
        <end position="239"/>
    </location>
</feature>
<organism evidence="3 4">
    <name type="scientific">Dendrobium chrysotoxum</name>
    <name type="common">Orchid</name>
    <dbReference type="NCBI Taxonomy" id="161865"/>
    <lineage>
        <taxon>Eukaryota</taxon>
        <taxon>Viridiplantae</taxon>
        <taxon>Streptophyta</taxon>
        <taxon>Embryophyta</taxon>
        <taxon>Tracheophyta</taxon>
        <taxon>Spermatophyta</taxon>
        <taxon>Magnoliopsida</taxon>
        <taxon>Liliopsida</taxon>
        <taxon>Asparagales</taxon>
        <taxon>Orchidaceae</taxon>
        <taxon>Epidendroideae</taxon>
        <taxon>Malaxideae</taxon>
        <taxon>Dendrobiinae</taxon>
        <taxon>Dendrobium</taxon>
    </lineage>
</organism>
<reference evidence="3 4" key="1">
    <citation type="journal article" date="2021" name="Hortic Res">
        <title>Chromosome-scale assembly of the Dendrobium chrysotoxum genome enhances the understanding of orchid evolution.</title>
        <authorList>
            <person name="Zhang Y."/>
            <person name="Zhang G.Q."/>
            <person name="Zhang D."/>
            <person name="Liu X.D."/>
            <person name="Xu X.Y."/>
            <person name="Sun W.H."/>
            <person name="Yu X."/>
            <person name="Zhu X."/>
            <person name="Wang Z.W."/>
            <person name="Zhao X."/>
            <person name="Zhong W.Y."/>
            <person name="Chen H."/>
            <person name="Yin W.L."/>
            <person name="Huang T."/>
            <person name="Niu S.C."/>
            <person name="Liu Z.J."/>
        </authorList>
    </citation>
    <scope>NUCLEOTIDE SEQUENCE [LARGE SCALE GENOMIC DNA]</scope>
    <source>
        <strain evidence="3">Lindl</strain>
    </source>
</reference>
<keyword evidence="4" id="KW-1185">Reference proteome</keyword>
<feature type="region of interest" description="Disordered" evidence="1">
    <location>
        <begin position="211"/>
        <end position="249"/>
    </location>
</feature>
<dbReference type="InterPro" id="IPR035925">
    <property type="entry name" value="BSD_dom_sf"/>
</dbReference>
<dbReference type="PANTHER" id="PTHR31923:SF1">
    <property type="entry name" value="BSD DOMAIN-CONTAINING PROTEIN"/>
    <property type="match status" value="1"/>
</dbReference>
<dbReference type="Proteomes" id="UP000775213">
    <property type="component" value="Unassembled WGS sequence"/>
</dbReference>
<evidence type="ECO:0000259" key="2">
    <source>
        <dbReference type="PROSITE" id="PS50858"/>
    </source>
</evidence>
<dbReference type="SUPFAM" id="SSF140383">
    <property type="entry name" value="BSD domain-like"/>
    <property type="match status" value="1"/>
</dbReference>
<protein>
    <recommendedName>
        <fullName evidence="2">BSD domain-containing protein</fullName>
    </recommendedName>
</protein>
<evidence type="ECO:0000256" key="1">
    <source>
        <dbReference type="SAM" id="MobiDB-lite"/>
    </source>
</evidence>
<dbReference type="Gene3D" id="1.10.3970.10">
    <property type="entry name" value="BSD domain"/>
    <property type="match status" value="1"/>
</dbReference>
<name>A0AAV7GT45_DENCH</name>
<evidence type="ECO:0000313" key="3">
    <source>
        <dbReference type="EMBL" id="KAH0458717.1"/>
    </source>
</evidence>
<dbReference type="PROSITE" id="PS50858">
    <property type="entry name" value="BSD"/>
    <property type="match status" value="1"/>
</dbReference>
<proteinExistence type="predicted"/>
<accession>A0AAV7GT45</accession>
<gene>
    <name evidence="3" type="ORF">IEQ34_011531</name>
</gene>
<dbReference type="Pfam" id="PF03909">
    <property type="entry name" value="BSD"/>
    <property type="match status" value="1"/>
</dbReference>
<dbReference type="SMART" id="SM00751">
    <property type="entry name" value="BSD"/>
    <property type="match status" value="1"/>
</dbReference>
<feature type="domain" description="BSD" evidence="2">
    <location>
        <begin position="150"/>
        <end position="195"/>
    </location>
</feature>
<evidence type="ECO:0000313" key="4">
    <source>
        <dbReference type="Proteomes" id="UP000775213"/>
    </source>
</evidence>
<feature type="compositionally biased region" description="Polar residues" evidence="1">
    <location>
        <begin position="213"/>
        <end position="228"/>
    </location>
</feature>
<comment type="caution">
    <text evidence="3">The sequence shown here is derived from an EMBL/GenBank/DDBJ whole genome shotgun (WGS) entry which is preliminary data.</text>
</comment>
<dbReference type="PANTHER" id="PTHR31923">
    <property type="entry name" value="BSD DOMAIN-CONTAINING PROTEIN"/>
    <property type="match status" value="1"/>
</dbReference>
<sequence length="434" mass="49766">MDLWTRAKVFAEEAAKRAEEAAKRSQELTKGAAKFSQEFVSETAKKSKEFAAEATKAADQIKTEALRRADQIKTLAAEIPIPVNALTATASVSFISREPSLDLEKFGITEELKEFVRGLTISTFKDFPMEEETDIDESTTPSNVRKDLNEWQAKHATLILSAAKDISKFRYELCPRYMKERKFWQIYFILVNNHVAPYEKQYMEEINMKAFEPSQQDNQAKDTSSSTPALKEELKESKLQSKPSTSSTAEQDLDVFLLGDLGSSDEGPDDRDDAFDDDFDKLGGTSHFASYEKFYLAIREVQECRFCNQYLKDSMFGRVWTVRKTMRPNQTNTSRQFNSCPNLGRQSLPKFWCCCQEVLRCFVLCRFLSRTVNSMFKFFFYDFIVSQWINPNNYFEVVATFHFLYKLASIHPPPPPTYSCSQQPLVSIASNSPI</sequence>
<dbReference type="AlphaFoldDB" id="A0AAV7GT45"/>